<keyword evidence="6" id="KW-0732">Signal</keyword>
<evidence type="ECO:0000313" key="8">
    <source>
        <dbReference type="Proteomes" id="UP000307140"/>
    </source>
</evidence>
<dbReference type="Gene3D" id="1.20.1600.10">
    <property type="entry name" value="Outer membrane efflux proteins (OEP)"/>
    <property type="match status" value="1"/>
</dbReference>
<evidence type="ECO:0000256" key="6">
    <source>
        <dbReference type="SAM" id="SignalP"/>
    </source>
</evidence>
<reference evidence="7 8" key="1">
    <citation type="submission" date="2019-05" db="EMBL/GenBank/DDBJ databases">
        <title>Polaribacter aestuariivivens sp. nov., isolated from a tidal flat.</title>
        <authorList>
            <person name="Yoon J.-H."/>
        </authorList>
    </citation>
    <scope>NUCLEOTIDE SEQUENCE [LARGE SCALE GENOMIC DNA]</scope>
    <source>
        <strain evidence="7 8">DBTF-3</strain>
    </source>
</reference>
<evidence type="ECO:0000256" key="4">
    <source>
        <dbReference type="ARBA" id="ARBA00023136"/>
    </source>
</evidence>
<dbReference type="EMBL" id="VANR01000002">
    <property type="protein sequence ID" value="TMM31251.1"/>
    <property type="molecule type" value="Genomic_DNA"/>
</dbReference>
<feature type="chain" id="PRO_5024274630" evidence="6">
    <location>
        <begin position="19"/>
        <end position="465"/>
    </location>
</feature>
<organism evidence="7 8">
    <name type="scientific">Polaribacter aestuariivivens</name>
    <dbReference type="NCBI Taxonomy" id="2304626"/>
    <lineage>
        <taxon>Bacteria</taxon>
        <taxon>Pseudomonadati</taxon>
        <taxon>Bacteroidota</taxon>
        <taxon>Flavobacteriia</taxon>
        <taxon>Flavobacteriales</taxon>
        <taxon>Flavobacteriaceae</taxon>
    </lineage>
</organism>
<name>A0A5S3N7F9_9FLAO</name>
<dbReference type="OrthoDB" id="581172at2"/>
<evidence type="ECO:0000256" key="5">
    <source>
        <dbReference type="ARBA" id="ARBA00023237"/>
    </source>
</evidence>
<dbReference type="SUPFAM" id="SSF56954">
    <property type="entry name" value="Outer membrane efflux proteins (OEP)"/>
    <property type="match status" value="1"/>
</dbReference>
<gene>
    <name evidence="7" type="ORF">FDT66_04585</name>
</gene>
<keyword evidence="2" id="KW-1134">Transmembrane beta strand</keyword>
<evidence type="ECO:0000256" key="1">
    <source>
        <dbReference type="ARBA" id="ARBA00004442"/>
    </source>
</evidence>
<dbReference type="GO" id="GO:0015562">
    <property type="term" value="F:efflux transmembrane transporter activity"/>
    <property type="evidence" value="ECO:0007669"/>
    <property type="project" value="InterPro"/>
</dbReference>
<feature type="signal peptide" evidence="6">
    <location>
        <begin position="1"/>
        <end position="18"/>
    </location>
</feature>
<dbReference type="RefSeq" id="WP_138534979.1">
    <property type="nucleotide sequence ID" value="NZ_VANR01000002.1"/>
</dbReference>
<dbReference type="PANTHER" id="PTHR30026:SF20">
    <property type="entry name" value="OUTER MEMBRANE PROTEIN TOLC"/>
    <property type="match status" value="1"/>
</dbReference>
<keyword evidence="4" id="KW-0472">Membrane</keyword>
<keyword evidence="8" id="KW-1185">Reference proteome</keyword>
<protein>
    <submittedName>
        <fullName evidence="7">TolC family protein</fullName>
    </submittedName>
</protein>
<comment type="subcellular location">
    <subcellularLocation>
        <location evidence="1">Cell outer membrane</location>
    </subcellularLocation>
</comment>
<dbReference type="PANTHER" id="PTHR30026">
    <property type="entry name" value="OUTER MEMBRANE PROTEIN TOLC"/>
    <property type="match status" value="1"/>
</dbReference>
<dbReference type="GO" id="GO:0009279">
    <property type="term" value="C:cell outer membrane"/>
    <property type="evidence" value="ECO:0007669"/>
    <property type="project" value="UniProtKB-SubCell"/>
</dbReference>
<dbReference type="GO" id="GO:1990281">
    <property type="term" value="C:efflux pump complex"/>
    <property type="evidence" value="ECO:0007669"/>
    <property type="project" value="TreeGrafter"/>
</dbReference>
<evidence type="ECO:0000256" key="3">
    <source>
        <dbReference type="ARBA" id="ARBA00022692"/>
    </source>
</evidence>
<evidence type="ECO:0000313" key="7">
    <source>
        <dbReference type="EMBL" id="TMM31251.1"/>
    </source>
</evidence>
<dbReference type="AlphaFoldDB" id="A0A5S3N7F9"/>
<keyword evidence="3" id="KW-0812">Transmembrane</keyword>
<dbReference type="GO" id="GO:0015288">
    <property type="term" value="F:porin activity"/>
    <property type="evidence" value="ECO:0007669"/>
    <property type="project" value="TreeGrafter"/>
</dbReference>
<sequence>MKKLIVLLCIISFSSLKAQEEAVSIMTLSEYLGYVKAYHPIVKQANLIINNSEAKLLKARGAFDPKIEVDYDKKQFKEKEYYNKLNGTFKIPTWYGVEFKANFEQNDGVFLNPENNVPLDGLYSAGVSVSVARGLLTNQRMASLKQAKYFNEQAKENQQIMVNSILYDAAISYFNWLKTYNEKIVYNDFLNNAKIRFESTKRAFQEGDKPAIDTLEAGITLNTRKLNLEKARIKLVKSSLELSNFLWLNENTPIELKENVIPDVGTFNTVDKTFNIALFNNEDFDIENHPKIKSLAYKIKSLDVDRRLKMNNLLPKIDLQYNFISPNGDQINSFNTNNYKAGINFSMPLFIRKERGDLKLAKIKLQDKKLESETARVVIKNKIDAIQQELNSFTIQSDFTANIVRDYDVLLKAEERKFFLGESSLFLVNYREEKYIDSKLKAISLENSFFKSKATLFKEAVISIN</sequence>
<accession>A0A5S3N7F9</accession>
<evidence type="ECO:0000256" key="2">
    <source>
        <dbReference type="ARBA" id="ARBA00022452"/>
    </source>
</evidence>
<comment type="caution">
    <text evidence="7">The sequence shown here is derived from an EMBL/GenBank/DDBJ whole genome shotgun (WGS) entry which is preliminary data.</text>
</comment>
<proteinExistence type="predicted"/>
<dbReference type="InterPro" id="IPR051906">
    <property type="entry name" value="TolC-like"/>
</dbReference>
<keyword evidence="5" id="KW-0998">Cell outer membrane</keyword>
<dbReference type="Proteomes" id="UP000307140">
    <property type="component" value="Unassembled WGS sequence"/>
</dbReference>